<dbReference type="Proteomes" id="UP001580346">
    <property type="component" value="Unassembled WGS sequence"/>
</dbReference>
<dbReference type="SUPFAM" id="SSF88713">
    <property type="entry name" value="Glycoside hydrolase/deacetylase"/>
    <property type="match status" value="1"/>
</dbReference>
<dbReference type="PROSITE" id="PS51677">
    <property type="entry name" value="NODB"/>
    <property type="match status" value="1"/>
</dbReference>
<dbReference type="Gene3D" id="3.20.20.370">
    <property type="entry name" value="Glycoside hydrolase/deacetylase"/>
    <property type="match status" value="1"/>
</dbReference>
<name>A0ABV5AZE5_9BACL</name>
<comment type="caution">
    <text evidence="2">The sequence shown here is derived from an EMBL/GenBank/DDBJ whole genome shotgun (WGS) entry which is preliminary data.</text>
</comment>
<dbReference type="InterPro" id="IPR050248">
    <property type="entry name" value="Polysacc_deacetylase_ArnD"/>
</dbReference>
<dbReference type="EMBL" id="JBHHMI010000035">
    <property type="protein sequence ID" value="MFB5269594.1"/>
    <property type="molecule type" value="Genomic_DNA"/>
</dbReference>
<dbReference type="InterPro" id="IPR012854">
    <property type="entry name" value="Cu_amine_oxidase-like_N"/>
</dbReference>
<dbReference type="RefSeq" id="WP_375357865.1">
    <property type="nucleotide sequence ID" value="NZ_JBHHMI010000035.1"/>
</dbReference>
<dbReference type="SUPFAM" id="SSF55383">
    <property type="entry name" value="Copper amine oxidase, domain N"/>
    <property type="match status" value="1"/>
</dbReference>
<organism evidence="2 3">
    <name type="scientific">Paenibacillus enshidis</name>
    <dbReference type="NCBI Taxonomy" id="1458439"/>
    <lineage>
        <taxon>Bacteria</taxon>
        <taxon>Bacillati</taxon>
        <taxon>Bacillota</taxon>
        <taxon>Bacilli</taxon>
        <taxon>Bacillales</taxon>
        <taxon>Paenibacillaceae</taxon>
        <taxon>Paenibacillus</taxon>
    </lineage>
</organism>
<dbReference type="Pfam" id="PF01522">
    <property type="entry name" value="Polysacc_deac_1"/>
    <property type="match status" value="1"/>
</dbReference>
<dbReference type="PANTHER" id="PTHR10587">
    <property type="entry name" value="GLYCOSYL TRANSFERASE-RELATED"/>
    <property type="match status" value="1"/>
</dbReference>
<evidence type="ECO:0000259" key="1">
    <source>
        <dbReference type="PROSITE" id="PS51677"/>
    </source>
</evidence>
<dbReference type="PANTHER" id="PTHR10587:SF125">
    <property type="entry name" value="POLYSACCHARIDE DEACETYLASE YHEN-RELATED"/>
    <property type="match status" value="1"/>
</dbReference>
<proteinExistence type="predicted"/>
<keyword evidence="3" id="KW-1185">Reference proteome</keyword>
<dbReference type="Pfam" id="PF07833">
    <property type="entry name" value="Cu_amine_oxidN1"/>
    <property type="match status" value="1"/>
</dbReference>
<accession>A0ABV5AZE5</accession>
<dbReference type="CDD" id="cd10944">
    <property type="entry name" value="CE4_SmPgdA_like"/>
    <property type="match status" value="1"/>
</dbReference>
<sequence>MEMKMKLTVCMLVIFLLTAVLPFTASARSVQLKQNTPTVYLTFDDGPGKYTGKVLDILKSNQVRATFFVLGQQAERSPELIRRIVAEGHALGNHTYNHNYKELYGDFKTFWKQVKQTEDIIYEAAGYRPQLVRAPGGTYGHFDNAYFDLLQQAGYNVVDWNVDGGDSKHADVPAAQIEAGAVQAIAHPGDKIVLLHDGGARGETVKALPGIIKKYRAAGYSFGILGPDQTNWKSPVKKMASSRPTPDASWIAKHILPNKTALFPDRKPLVLEIGNTESILAVGEYELDRGEIIVPLRTAVERLGGKVTWDSDTRTASAAWNGRTMRVYADTGKMTSCSNANQCVSGALNIAFRAGTIQIPLRDLLEWADRPFNQLYFTHTEYRVTAVQEPLLPSLTSRIVVAYNESNN</sequence>
<protein>
    <submittedName>
        <fullName evidence="2">Polysaccharide deacetylase family protein</fullName>
    </submittedName>
</protein>
<evidence type="ECO:0000313" key="2">
    <source>
        <dbReference type="EMBL" id="MFB5269594.1"/>
    </source>
</evidence>
<dbReference type="InterPro" id="IPR002509">
    <property type="entry name" value="NODB_dom"/>
</dbReference>
<dbReference type="InterPro" id="IPR036582">
    <property type="entry name" value="Mao_N_sf"/>
</dbReference>
<reference evidence="2 3" key="1">
    <citation type="submission" date="2024-09" db="EMBL/GenBank/DDBJ databases">
        <title>Paenibacillus zeirhizospherea sp. nov., isolated from surface of the maize (Zea mays) roots in a horticulture field, Hungary.</title>
        <authorList>
            <person name="Marton D."/>
            <person name="Farkas M."/>
            <person name="Bedics A."/>
            <person name="Toth E."/>
            <person name="Tancsics A."/>
            <person name="Boka K."/>
            <person name="Maroti G."/>
            <person name="Kriszt B."/>
            <person name="Cserhati M."/>
        </authorList>
    </citation>
    <scope>NUCLEOTIDE SEQUENCE [LARGE SCALE GENOMIC DNA]</scope>
    <source>
        <strain evidence="2 3">KCTC 33519</strain>
    </source>
</reference>
<dbReference type="InterPro" id="IPR011330">
    <property type="entry name" value="Glyco_hydro/deAcase_b/a-brl"/>
</dbReference>
<dbReference type="Gene3D" id="3.30.457.10">
    <property type="entry name" value="Copper amine oxidase-like, N-terminal domain"/>
    <property type="match status" value="1"/>
</dbReference>
<evidence type="ECO:0000313" key="3">
    <source>
        <dbReference type="Proteomes" id="UP001580346"/>
    </source>
</evidence>
<feature type="domain" description="NodB homology" evidence="1">
    <location>
        <begin position="37"/>
        <end position="223"/>
    </location>
</feature>
<gene>
    <name evidence="2" type="ORF">ACE41H_22805</name>
</gene>